<sequence>MSVREVKRCSREDSICTYLLIIVEVWSGPLVPWFFTPHINEVFHVNHRVPLAASSPELCQKSAGDPSDSHSEQPPEQASAPHQVIKDFRGGEQDEAAQVPWLCADLIVVMLVVLIGDAAPICFFAQMVFYIFTIVVPLPLLNPHQVRSCF</sequence>
<dbReference type="AlphaFoldDB" id="A0A0E0IRT5"/>
<feature type="transmembrane region" description="Helical" evidence="2">
    <location>
        <begin position="123"/>
        <end position="141"/>
    </location>
</feature>
<proteinExistence type="predicted"/>
<reference evidence="3" key="2">
    <citation type="submission" date="2018-04" db="EMBL/GenBank/DDBJ databases">
        <title>OnivRS2 (Oryza nivara Reference Sequence Version 2).</title>
        <authorList>
            <person name="Zhang J."/>
            <person name="Kudrna D."/>
            <person name="Lee S."/>
            <person name="Talag J."/>
            <person name="Rajasekar S."/>
            <person name="Welchert J."/>
            <person name="Hsing Y.-I."/>
            <person name="Wing R.A."/>
        </authorList>
    </citation>
    <scope>NUCLEOTIDE SEQUENCE [LARGE SCALE GENOMIC DNA]</scope>
</reference>
<dbReference type="EnsemblPlants" id="ONIVA10G08600.1">
    <property type="protein sequence ID" value="ONIVA10G08600.1"/>
    <property type="gene ID" value="ONIVA10G08600"/>
</dbReference>
<accession>A0A0E0IRT5</accession>
<keyword evidence="2" id="KW-1133">Transmembrane helix</keyword>
<dbReference type="Proteomes" id="UP000006591">
    <property type="component" value="Chromosome 10"/>
</dbReference>
<dbReference type="HOGENOM" id="CLU_1932962_0_0_1"/>
<name>A0A0E0IRT5_ORYNI</name>
<evidence type="ECO:0000313" key="3">
    <source>
        <dbReference type="EnsemblPlants" id="ONIVA10G08600.1"/>
    </source>
</evidence>
<keyword evidence="4" id="KW-1185">Reference proteome</keyword>
<keyword evidence="2" id="KW-0472">Membrane</keyword>
<evidence type="ECO:0000256" key="2">
    <source>
        <dbReference type="SAM" id="Phobius"/>
    </source>
</evidence>
<dbReference type="OMA" id="EDSICTY"/>
<feature type="transmembrane region" description="Helical" evidence="2">
    <location>
        <begin position="15"/>
        <end position="35"/>
    </location>
</feature>
<organism evidence="3">
    <name type="scientific">Oryza nivara</name>
    <name type="common">Indian wild rice</name>
    <name type="synonym">Oryza sativa f. spontanea</name>
    <dbReference type="NCBI Taxonomy" id="4536"/>
    <lineage>
        <taxon>Eukaryota</taxon>
        <taxon>Viridiplantae</taxon>
        <taxon>Streptophyta</taxon>
        <taxon>Embryophyta</taxon>
        <taxon>Tracheophyta</taxon>
        <taxon>Spermatophyta</taxon>
        <taxon>Magnoliopsida</taxon>
        <taxon>Liliopsida</taxon>
        <taxon>Poales</taxon>
        <taxon>Poaceae</taxon>
        <taxon>BOP clade</taxon>
        <taxon>Oryzoideae</taxon>
        <taxon>Oryzeae</taxon>
        <taxon>Oryzinae</taxon>
        <taxon>Oryza</taxon>
    </lineage>
</organism>
<protein>
    <submittedName>
        <fullName evidence="3">Uncharacterized protein</fullName>
    </submittedName>
</protein>
<feature type="transmembrane region" description="Helical" evidence="2">
    <location>
        <begin position="99"/>
        <end position="116"/>
    </location>
</feature>
<keyword evidence="2" id="KW-0812">Transmembrane</keyword>
<evidence type="ECO:0000256" key="1">
    <source>
        <dbReference type="SAM" id="MobiDB-lite"/>
    </source>
</evidence>
<feature type="region of interest" description="Disordered" evidence="1">
    <location>
        <begin position="58"/>
        <end position="84"/>
    </location>
</feature>
<evidence type="ECO:0000313" key="4">
    <source>
        <dbReference type="Proteomes" id="UP000006591"/>
    </source>
</evidence>
<dbReference type="Gramene" id="ONIVA10G08600.1">
    <property type="protein sequence ID" value="ONIVA10G08600.1"/>
    <property type="gene ID" value="ONIVA10G08600"/>
</dbReference>
<reference evidence="3" key="1">
    <citation type="submission" date="2015-04" db="UniProtKB">
        <authorList>
            <consortium name="EnsemblPlants"/>
        </authorList>
    </citation>
    <scope>IDENTIFICATION</scope>
    <source>
        <strain evidence="3">SL10</strain>
    </source>
</reference>